<dbReference type="AlphaFoldDB" id="A0A815TN99"/>
<dbReference type="OrthoDB" id="10684762at2759"/>
<evidence type="ECO:0000313" key="2">
    <source>
        <dbReference type="Proteomes" id="UP000663882"/>
    </source>
</evidence>
<organism evidence="1 2">
    <name type="scientific">Rotaria sordida</name>
    <dbReference type="NCBI Taxonomy" id="392033"/>
    <lineage>
        <taxon>Eukaryota</taxon>
        <taxon>Metazoa</taxon>
        <taxon>Spiralia</taxon>
        <taxon>Gnathifera</taxon>
        <taxon>Rotifera</taxon>
        <taxon>Eurotatoria</taxon>
        <taxon>Bdelloidea</taxon>
        <taxon>Philodinida</taxon>
        <taxon>Philodinidae</taxon>
        <taxon>Rotaria</taxon>
    </lineage>
</organism>
<accession>A0A815TN99</accession>
<dbReference type="EMBL" id="CAJNOO010012351">
    <property type="protein sequence ID" value="CAF1507427.1"/>
    <property type="molecule type" value="Genomic_DNA"/>
</dbReference>
<proteinExistence type="predicted"/>
<protein>
    <submittedName>
        <fullName evidence="1">Uncharacterized protein</fullName>
    </submittedName>
</protein>
<dbReference type="Proteomes" id="UP000663882">
    <property type="component" value="Unassembled WGS sequence"/>
</dbReference>
<reference evidence="1" key="1">
    <citation type="submission" date="2021-02" db="EMBL/GenBank/DDBJ databases">
        <authorList>
            <person name="Nowell W R."/>
        </authorList>
    </citation>
    <scope>NUCLEOTIDE SEQUENCE</scope>
</reference>
<sequence length="93" mass="11386">MHKWNLLLMKMKNIVRIHNINDIVVNSMMKAITDLTIYSHMLHNVSQKIQELEDEFIYQQLINKETIEFSQQRDKFYRKLNDKFFILDKTKLQ</sequence>
<evidence type="ECO:0000313" key="1">
    <source>
        <dbReference type="EMBL" id="CAF1507427.1"/>
    </source>
</evidence>
<comment type="caution">
    <text evidence="1">The sequence shown here is derived from an EMBL/GenBank/DDBJ whole genome shotgun (WGS) entry which is preliminary data.</text>
</comment>
<name>A0A815TN99_9BILA</name>
<gene>
    <name evidence="1" type="ORF">RFH988_LOCUS38967</name>
</gene>